<dbReference type="PANTHER" id="PTHR11825:SF44">
    <property type="entry name" value="BRANCHED-CHAIN-AMINO-ACID AMINOTRANSFERASE"/>
    <property type="match status" value="1"/>
</dbReference>
<dbReference type="CDD" id="cd01557">
    <property type="entry name" value="BCAT_beta_family"/>
    <property type="match status" value="1"/>
</dbReference>
<evidence type="ECO:0000256" key="9">
    <source>
        <dbReference type="ARBA" id="ARBA00048212"/>
    </source>
</evidence>
<evidence type="ECO:0000256" key="10">
    <source>
        <dbReference type="ARBA" id="ARBA00048798"/>
    </source>
</evidence>
<comment type="caution">
    <text evidence="15">The sequence shown here is derived from an EMBL/GenBank/DDBJ whole genome shotgun (WGS) entry which is preliminary data.</text>
</comment>
<comment type="cofactor">
    <cofactor evidence="1 13">
        <name>pyridoxal 5'-phosphate</name>
        <dbReference type="ChEBI" id="CHEBI:597326"/>
    </cofactor>
</comment>
<dbReference type="Proteomes" id="UP001597097">
    <property type="component" value="Unassembled WGS sequence"/>
</dbReference>
<keyword evidence="14 15" id="KW-0032">Aminotransferase</keyword>
<comment type="similarity">
    <text evidence="5 12">Belongs to the class-IV pyridoxal-phosphate-dependent aminotransferase family.</text>
</comment>
<dbReference type="RefSeq" id="WP_219539892.1">
    <property type="nucleotide sequence ID" value="NZ_JAHKRM010000086.1"/>
</dbReference>
<evidence type="ECO:0000256" key="1">
    <source>
        <dbReference type="ARBA" id="ARBA00001933"/>
    </source>
</evidence>
<keyword evidence="16" id="KW-1185">Reference proteome</keyword>
<dbReference type="GO" id="GO:0004084">
    <property type="term" value="F:branched-chain-amino-acid transaminase activity"/>
    <property type="evidence" value="ECO:0007669"/>
    <property type="project" value="UniProtKB-EC"/>
</dbReference>
<gene>
    <name evidence="15" type="ORF">ACFSJ0_29325</name>
</gene>
<evidence type="ECO:0000256" key="12">
    <source>
        <dbReference type="RuleBase" id="RU004106"/>
    </source>
</evidence>
<dbReference type="EMBL" id="JBHUCM010000025">
    <property type="protein sequence ID" value="MFD1541186.1"/>
    <property type="molecule type" value="Genomic_DNA"/>
</dbReference>
<dbReference type="PROSITE" id="PS00770">
    <property type="entry name" value="AA_TRANSFER_CLASS_4"/>
    <property type="match status" value="1"/>
</dbReference>
<evidence type="ECO:0000256" key="5">
    <source>
        <dbReference type="ARBA" id="ARBA00009320"/>
    </source>
</evidence>
<comment type="catalytic activity">
    <reaction evidence="9 14">
        <text>L-valine + 2-oxoglutarate = 3-methyl-2-oxobutanoate + L-glutamate</text>
        <dbReference type="Rhea" id="RHEA:24813"/>
        <dbReference type="ChEBI" id="CHEBI:11851"/>
        <dbReference type="ChEBI" id="CHEBI:16810"/>
        <dbReference type="ChEBI" id="CHEBI:29985"/>
        <dbReference type="ChEBI" id="CHEBI:57762"/>
        <dbReference type="EC" id="2.6.1.42"/>
    </reaction>
</comment>
<comment type="pathway">
    <text evidence="2">Amino-acid biosynthesis; L-isoleucine biosynthesis; L-isoleucine from 2-oxobutanoate: step 4/4.</text>
</comment>
<comment type="pathway">
    <text evidence="3">Amino-acid biosynthesis; L-valine biosynthesis; L-valine from pyruvate: step 4/4.</text>
</comment>
<organism evidence="15 16">
    <name type="scientific">Nonomuraea guangzhouensis</name>
    <dbReference type="NCBI Taxonomy" id="1291555"/>
    <lineage>
        <taxon>Bacteria</taxon>
        <taxon>Bacillati</taxon>
        <taxon>Actinomycetota</taxon>
        <taxon>Actinomycetes</taxon>
        <taxon>Streptosporangiales</taxon>
        <taxon>Streptosporangiaceae</taxon>
        <taxon>Nonomuraea</taxon>
    </lineage>
</organism>
<accession>A0ABW4GFT9</accession>
<evidence type="ECO:0000313" key="15">
    <source>
        <dbReference type="EMBL" id="MFD1541186.1"/>
    </source>
</evidence>
<dbReference type="InterPro" id="IPR018300">
    <property type="entry name" value="Aminotrans_IV_CS"/>
</dbReference>
<name>A0ABW4GFT9_9ACTN</name>
<protein>
    <recommendedName>
        <fullName evidence="14">Branched-chain-amino-acid aminotransferase</fullName>
        <ecNumber evidence="14">2.6.1.42</ecNumber>
    </recommendedName>
</protein>
<proteinExistence type="inferred from homology"/>
<evidence type="ECO:0000256" key="11">
    <source>
        <dbReference type="ARBA" id="ARBA00049229"/>
    </source>
</evidence>
<comment type="catalytic activity">
    <reaction evidence="10 14">
        <text>L-isoleucine + 2-oxoglutarate = (S)-3-methyl-2-oxopentanoate + L-glutamate</text>
        <dbReference type="Rhea" id="RHEA:24801"/>
        <dbReference type="ChEBI" id="CHEBI:16810"/>
        <dbReference type="ChEBI" id="CHEBI:29985"/>
        <dbReference type="ChEBI" id="CHEBI:35146"/>
        <dbReference type="ChEBI" id="CHEBI:58045"/>
        <dbReference type="EC" id="2.6.1.42"/>
    </reaction>
</comment>
<evidence type="ECO:0000256" key="4">
    <source>
        <dbReference type="ARBA" id="ARBA00005072"/>
    </source>
</evidence>
<dbReference type="NCBIfam" id="TIGR01123">
    <property type="entry name" value="ilvE_II"/>
    <property type="match status" value="1"/>
</dbReference>
<dbReference type="InterPro" id="IPR001544">
    <property type="entry name" value="Aminotrans_IV"/>
</dbReference>
<keyword evidence="7 13" id="KW-0663">Pyridoxal phosphate</keyword>
<keyword evidence="8 14" id="KW-0100">Branched-chain amino acid biosynthesis</keyword>
<evidence type="ECO:0000256" key="3">
    <source>
        <dbReference type="ARBA" id="ARBA00004931"/>
    </source>
</evidence>
<keyword evidence="14 15" id="KW-0808">Transferase</keyword>
<sequence length="371" mass="40546">MPLTLPQFTIKPHPHLRSDSERQQILAAPGFGRYMTDHMVTIRWTGEAGWHDAALGPYAPLTIDPAATGLHYGQSIFEGLKAYRQPDGTVALFRPEANARRFQASARRMAMPELPVELFMKACELLVSQDRCWVPDAAEHSLYLRPLMFATESTLSVRPSTEYLFLLMASPAGSYFPDGIRPLSVWIAEDYVRAAPGGTGAAKFAGNYAAAFLAQNDAAEHGCDQVVWLDAIERRWIEEVGAMNLFFVRGHGPAAEITTPALTGSLLPGITRDCILTLARDLGHPVSESRIGLEEWRTGAADGSITEVFACGTAAVITPVGRARTRTTAWQMADGRPGPLTLRLREELVAVQTGCAPDPHGWVHHPRTTAH</sequence>
<dbReference type="Pfam" id="PF01063">
    <property type="entry name" value="Aminotran_4"/>
    <property type="match status" value="1"/>
</dbReference>
<comment type="pathway">
    <text evidence="4">Amino-acid biosynthesis; L-leucine biosynthesis; L-leucine from 3-methyl-2-oxobutanoate: step 4/4.</text>
</comment>
<comment type="catalytic activity">
    <reaction evidence="11 14">
        <text>L-leucine + 2-oxoglutarate = 4-methyl-2-oxopentanoate + L-glutamate</text>
        <dbReference type="Rhea" id="RHEA:18321"/>
        <dbReference type="ChEBI" id="CHEBI:16810"/>
        <dbReference type="ChEBI" id="CHEBI:17865"/>
        <dbReference type="ChEBI" id="CHEBI:29985"/>
        <dbReference type="ChEBI" id="CHEBI:57427"/>
        <dbReference type="EC" id="2.6.1.42"/>
    </reaction>
</comment>
<evidence type="ECO:0000313" key="16">
    <source>
        <dbReference type="Proteomes" id="UP001597097"/>
    </source>
</evidence>
<dbReference type="InterPro" id="IPR005786">
    <property type="entry name" value="B_amino_transII"/>
</dbReference>
<dbReference type="InterPro" id="IPR033939">
    <property type="entry name" value="BCAT_family"/>
</dbReference>
<evidence type="ECO:0000256" key="13">
    <source>
        <dbReference type="RuleBase" id="RU004516"/>
    </source>
</evidence>
<reference evidence="16" key="1">
    <citation type="journal article" date="2019" name="Int. J. Syst. Evol. Microbiol.">
        <title>The Global Catalogue of Microorganisms (GCM) 10K type strain sequencing project: providing services to taxonomists for standard genome sequencing and annotation.</title>
        <authorList>
            <consortium name="The Broad Institute Genomics Platform"/>
            <consortium name="The Broad Institute Genome Sequencing Center for Infectious Disease"/>
            <person name="Wu L."/>
            <person name="Ma J."/>
        </authorList>
    </citation>
    <scope>NUCLEOTIDE SEQUENCE [LARGE SCALE GENOMIC DNA]</scope>
    <source>
        <strain evidence="16">CGMCC 1.15399</strain>
    </source>
</reference>
<evidence type="ECO:0000256" key="14">
    <source>
        <dbReference type="RuleBase" id="RU004517"/>
    </source>
</evidence>
<evidence type="ECO:0000256" key="2">
    <source>
        <dbReference type="ARBA" id="ARBA00004824"/>
    </source>
</evidence>
<dbReference type="EC" id="2.6.1.42" evidence="14"/>
<evidence type="ECO:0000256" key="6">
    <source>
        <dbReference type="ARBA" id="ARBA00022605"/>
    </source>
</evidence>
<evidence type="ECO:0000256" key="8">
    <source>
        <dbReference type="ARBA" id="ARBA00023304"/>
    </source>
</evidence>
<keyword evidence="6 14" id="KW-0028">Amino-acid biosynthesis</keyword>
<evidence type="ECO:0000256" key="7">
    <source>
        <dbReference type="ARBA" id="ARBA00022898"/>
    </source>
</evidence>
<dbReference type="PIRSF" id="PIRSF006468">
    <property type="entry name" value="BCAT1"/>
    <property type="match status" value="1"/>
</dbReference>
<dbReference type="PANTHER" id="PTHR11825">
    <property type="entry name" value="SUBGROUP IIII AMINOTRANSFERASE"/>
    <property type="match status" value="1"/>
</dbReference>
<dbReference type="NCBIfam" id="NF009897">
    <property type="entry name" value="PRK13357.1"/>
    <property type="match status" value="1"/>
</dbReference>